<evidence type="ECO:0000256" key="2">
    <source>
        <dbReference type="ARBA" id="ARBA00011073"/>
    </source>
</evidence>
<comment type="caution">
    <text evidence="4">Lacks conserved residue(s) required for the propagation of feature annotation.</text>
</comment>
<evidence type="ECO:0000259" key="5">
    <source>
        <dbReference type="Pfam" id="PF00082"/>
    </source>
</evidence>
<comment type="similarity">
    <text evidence="2 4">Belongs to the peptidase S8 family.</text>
</comment>
<name>A0A5N5IYK6_9ROSI</name>
<dbReference type="AlphaFoldDB" id="A0A5N5IYK6"/>
<dbReference type="Gene3D" id="3.40.50.200">
    <property type="entry name" value="Peptidase S8/S53 domain"/>
    <property type="match status" value="2"/>
</dbReference>
<accession>A0A5N5IYK6</accession>
<reference evidence="7" key="1">
    <citation type="journal article" date="2019" name="Gigascience">
        <title>De novo genome assembly of the endangered Acer yangbiense, a plant species with extremely small populations endemic to Yunnan Province, China.</title>
        <authorList>
            <person name="Yang J."/>
            <person name="Wariss H.M."/>
            <person name="Tao L."/>
            <person name="Zhang R."/>
            <person name="Yun Q."/>
            <person name="Hollingsworth P."/>
            <person name="Dao Z."/>
            <person name="Luo G."/>
            <person name="Guo H."/>
            <person name="Ma Y."/>
            <person name="Sun W."/>
        </authorList>
    </citation>
    <scope>NUCLEOTIDE SEQUENCE [LARGE SCALE GENOMIC DNA]</scope>
    <source>
        <strain evidence="7">cv. br00</strain>
    </source>
</reference>
<dbReference type="Proteomes" id="UP000326939">
    <property type="component" value="Chromosome 19"/>
</dbReference>
<evidence type="ECO:0000256" key="4">
    <source>
        <dbReference type="PROSITE-ProRule" id="PRU01240"/>
    </source>
</evidence>
<dbReference type="SUPFAM" id="SSF52743">
    <property type="entry name" value="Subtilisin-like"/>
    <property type="match status" value="2"/>
</dbReference>
<dbReference type="GO" id="GO:0006508">
    <property type="term" value="P:proteolysis"/>
    <property type="evidence" value="ECO:0007669"/>
    <property type="project" value="InterPro"/>
</dbReference>
<keyword evidence="7" id="KW-1185">Reference proteome</keyword>
<comment type="subcellular location">
    <subcellularLocation>
        <location evidence="1">Secreted</location>
    </subcellularLocation>
</comment>
<protein>
    <recommendedName>
        <fullName evidence="5">Peptidase S8/S53 domain-containing protein</fullName>
    </recommendedName>
</protein>
<dbReference type="PANTHER" id="PTHR10795">
    <property type="entry name" value="PROPROTEIN CONVERTASE SUBTILISIN/KEXIN"/>
    <property type="match status" value="1"/>
</dbReference>
<dbReference type="InterPro" id="IPR045051">
    <property type="entry name" value="SBT"/>
</dbReference>
<organism evidence="6 7">
    <name type="scientific">Salix brachista</name>
    <dbReference type="NCBI Taxonomy" id="2182728"/>
    <lineage>
        <taxon>Eukaryota</taxon>
        <taxon>Viridiplantae</taxon>
        <taxon>Streptophyta</taxon>
        <taxon>Embryophyta</taxon>
        <taxon>Tracheophyta</taxon>
        <taxon>Spermatophyta</taxon>
        <taxon>Magnoliopsida</taxon>
        <taxon>eudicotyledons</taxon>
        <taxon>Gunneridae</taxon>
        <taxon>Pentapetalae</taxon>
        <taxon>rosids</taxon>
        <taxon>fabids</taxon>
        <taxon>Malpighiales</taxon>
        <taxon>Salicaceae</taxon>
        <taxon>Saliceae</taxon>
        <taxon>Salix</taxon>
    </lineage>
</organism>
<evidence type="ECO:0000256" key="3">
    <source>
        <dbReference type="ARBA" id="ARBA00022729"/>
    </source>
</evidence>
<gene>
    <name evidence="6" type="ORF">DKX38_029216</name>
</gene>
<dbReference type="GO" id="GO:0004252">
    <property type="term" value="F:serine-type endopeptidase activity"/>
    <property type="evidence" value="ECO:0007669"/>
    <property type="project" value="InterPro"/>
</dbReference>
<evidence type="ECO:0000313" key="6">
    <source>
        <dbReference type="EMBL" id="KAB5512188.1"/>
    </source>
</evidence>
<proteinExistence type="inferred from homology"/>
<dbReference type="InterPro" id="IPR036852">
    <property type="entry name" value="Peptidase_S8/S53_dom_sf"/>
</dbReference>
<dbReference type="EMBL" id="VDCV01000019">
    <property type="protein sequence ID" value="KAB5512188.1"/>
    <property type="molecule type" value="Genomic_DNA"/>
</dbReference>
<dbReference type="Gene3D" id="2.60.40.2310">
    <property type="match status" value="1"/>
</dbReference>
<dbReference type="Pfam" id="PF00082">
    <property type="entry name" value="Peptidase_S8"/>
    <property type="match status" value="1"/>
</dbReference>
<sequence>MFTSSRAVIHSKARSSSTKSIIKQESKLETYIMFLRKPEGMMSAKREDVDSWVCSKTYGGGSKGCENEGRSRVSPAPEDFHVKTTHTPSFLGLQQNLGFWNHSNYGKGVIIGVLETGIKASHPSFSDEGMPPPTAKWKGKCEFNATLCNDKLIGARSFYLPGKPPVFDGTVFGVPYAPQLAYFYSRGPSLASPGILKPDIIGPGVDILAAWLYAVDKNRNTKSGTFNMISGTSMATPHLTGIAALLKSSHPDWSPAAIKSAMMTTANLTNLGGTPITDDIFDPVNVFSIGSGHVNPTKADDPGLIYDIQPDDYIPYLCGLGYNDTALGIIVQRSVTCWNSSSIPEAQLNYPSFSVNLTSSPLDISK</sequence>
<evidence type="ECO:0000313" key="7">
    <source>
        <dbReference type="Proteomes" id="UP000326939"/>
    </source>
</evidence>
<dbReference type="InterPro" id="IPR000209">
    <property type="entry name" value="Peptidase_S8/S53_dom"/>
</dbReference>
<keyword evidence="3" id="KW-0732">Signal</keyword>
<evidence type="ECO:0000256" key="1">
    <source>
        <dbReference type="ARBA" id="ARBA00004613"/>
    </source>
</evidence>
<dbReference type="PROSITE" id="PS51892">
    <property type="entry name" value="SUBTILASE"/>
    <property type="match status" value="1"/>
</dbReference>
<dbReference type="GO" id="GO:0005576">
    <property type="term" value="C:extracellular region"/>
    <property type="evidence" value="ECO:0007669"/>
    <property type="project" value="UniProtKB-SubCell"/>
</dbReference>
<comment type="caution">
    <text evidence="6">The sequence shown here is derived from an EMBL/GenBank/DDBJ whole genome shotgun (WGS) entry which is preliminary data.</text>
</comment>
<feature type="domain" description="Peptidase S8/S53" evidence="5">
    <location>
        <begin position="177"/>
        <end position="270"/>
    </location>
</feature>